<feature type="transmembrane region" description="Helical" evidence="6">
    <location>
        <begin position="436"/>
        <end position="455"/>
    </location>
</feature>
<accession>A0A9X2J2Y1</accession>
<dbReference type="RefSeq" id="WP_252114993.1">
    <property type="nucleotide sequence ID" value="NZ_JAMSHT010000001.1"/>
</dbReference>
<dbReference type="PANTHER" id="PTHR10283">
    <property type="entry name" value="SOLUTE CARRIER FAMILY 13 MEMBER"/>
    <property type="match status" value="1"/>
</dbReference>
<dbReference type="Proteomes" id="UP001155128">
    <property type="component" value="Unassembled WGS sequence"/>
</dbReference>
<feature type="transmembrane region" description="Helical" evidence="6">
    <location>
        <begin position="138"/>
        <end position="157"/>
    </location>
</feature>
<dbReference type="PANTHER" id="PTHR10283:SF82">
    <property type="entry name" value="SOLUTE CARRIER FAMILY 13 MEMBER 2"/>
    <property type="match status" value="1"/>
</dbReference>
<feature type="transmembrane region" description="Helical" evidence="6">
    <location>
        <begin position="295"/>
        <end position="315"/>
    </location>
</feature>
<evidence type="ECO:0000256" key="4">
    <source>
        <dbReference type="ARBA" id="ARBA00022989"/>
    </source>
</evidence>
<feature type="transmembrane region" description="Helical" evidence="6">
    <location>
        <begin position="56"/>
        <end position="79"/>
    </location>
</feature>
<feature type="transmembrane region" description="Helical" evidence="6">
    <location>
        <begin position="23"/>
        <end position="44"/>
    </location>
</feature>
<keyword evidence="8" id="KW-1185">Reference proteome</keyword>
<feature type="transmembrane region" description="Helical" evidence="6">
    <location>
        <begin position="234"/>
        <end position="256"/>
    </location>
</feature>
<dbReference type="Pfam" id="PF00939">
    <property type="entry name" value="Na_sulph_symp"/>
    <property type="match status" value="1"/>
</dbReference>
<evidence type="ECO:0000313" key="8">
    <source>
        <dbReference type="Proteomes" id="UP001155128"/>
    </source>
</evidence>
<dbReference type="GO" id="GO:0005886">
    <property type="term" value="C:plasma membrane"/>
    <property type="evidence" value="ECO:0007669"/>
    <property type="project" value="TreeGrafter"/>
</dbReference>
<feature type="transmembrane region" description="Helical" evidence="6">
    <location>
        <begin position="321"/>
        <end position="340"/>
    </location>
</feature>
<gene>
    <name evidence="7" type="ORF">NDO55_10440</name>
</gene>
<evidence type="ECO:0000256" key="3">
    <source>
        <dbReference type="ARBA" id="ARBA00022692"/>
    </source>
</evidence>
<evidence type="ECO:0000256" key="1">
    <source>
        <dbReference type="ARBA" id="ARBA00004141"/>
    </source>
</evidence>
<comment type="caution">
    <text evidence="7">The sequence shown here is derived from an EMBL/GenBank/DDBJ whole genome shotgun (WGS) entry which is preliminary data.</text>
</comment>
<evidence type="ECO:0000256" key="5">
    <source>
        <dbReference type="ARBA" id="ARBA00023136"/>
    </source>
</evidence>
<feature type="transmembrane region" description="Helical" evidence="6">
    <location>
        <begin position="99"/>
        <end position="117"/>
    </location>
</feature>
<name>A0A9X2J2Y1_9SPHN</name>
<organism evidence="7 8">
    <name type="scientific">Sphingomicrobium sediminis</name>
    <dbReference type="NCBI Taxonomy" id="2950949"/>
    <lineage>
        <taxon>Bacteria</taxon>
        <taxon>Pseudomonadati</taxon>
        <taxon>Pseudomonadota</taxon>
        <taxon>Alphaproteobacteria</taxon>
        <taxon>Sphingomonadales</taxon>
        <taxon>Sphingomonadaceae</taxon>
        <taxon>Sphingomicrobium</taxon>
    </lineage>
</organism>
<feature type="transmembrane region" description="Helical" evidence="6">
    <location>
        <begin position="352"/>
        <end position="371"/>
    </location>
</feature>
<feature type="transmembrane region" description="Helical" evidence="6">
    <location>
        <begin position="192"/>
        <end position="214"/>
    </location>
</feature>
<feature type="transmembrane region" description="Helical" evidence="6">
    <location>
        <begin position="383"/>
        <end position="405"/>
    </location>
</feature>
<comment type="subcellular location">
    <subcellularLocation>
        <location evidence="1">Membrane</location>
        <topology evidence="1">Multi-pass membrane protein</topology>
    </subcellularLocation>
</comment>
<dbReference type="CDD" id="cd01115">
    <property type="entry name" value="SLC13_permease"/>
    <property type="match status" value="1"/>
</dbReference>
<feature type="transmembrane region" description="Helical" evidence="6">
    <location>
        <begin position="476"/>
        <end position="498"/>
    </location>
</feature>
<evidence type="ECO:0000313" key="7">
    <source>
        <dbReference type="EMBL" id="MCM8558234.1"/>
    </source>
</evidence>
<keyword evidence="3 6" id="KW-0812">Transmembrane</keyword>
<dbReference type="PROSITE" id="PS01271">
    <property type="entry name" value="NA_SULFATE"/>
    <property type="match status" value="1"/>
</dbReference>
<dbReference type="AlphaFoldDB" id="A0A9X2J2Y1"/>
<protein>
    <submittedName>
        <fullName evidence="7">DASS family sodium-coupled anion symporter</fullName>
    </submittedName>
</protein>
<feature type="transmembrane region" description="Helical" evidence="6">
    <location>
        <begin position="412"/>
        <end position="430"/>
    </location>
</feature>
<dbReference type="GO" id="GO:0015141">
    <property type="term" value="F:succinate transmembrane transporter activity"/>
    <property type="evidence" value="ECO:0007669"/>
    <property type="project" value="UniProtKB-ARBA"/>
</dbReference>
<keyword evidence="4 6" id="KW-1133">Transmembrane helix</keyword>
<keyword evidence="2" id="KW-0813">Transport</keyword>
<evidence type="ECO:0000256" key="6">
    <source>
        <dbReference type="SAM" id="Phobius"/>
    </source>
</evidence>
<proteinExistence type="predicted"/>
<dbReference type="InterPro" id="IPR031312">
    <property type="entry name" value="Na/sul_symport_CS"/>
</dbReference>
<keyword evidence="5 6" id="KW-0472">Membrane</keyword>
<sequence length="499" mass="52001">MSLTEQAASEASAGGDVPADRGLAARIGLIAGPLVGLLVTFLLGGSELSPEGARTAGVATVMAIWWATEAIPVAATAFLPIVLFPTLGVLPMEDTTSRYAHPVIYLFFGGFVVALAIERCGLHRRIALNMVRLTGTNGAALVAGFMGAAAAISMWIANTSTTLMLVPIALSMIAVVRDSMTGLTEKQARHFATALLLGVAYGATLGGVSTLVGTPPNALMAGFMADEYGVQIDFSRWMLVGVPVALIMLPITWLMLTKVMYKVNFKSTADAKAHVDRLRSELGPATTAERRIGMLFLFLVIGWVFRKPISAALGIEGVTDTSVAMTAALLAFIIPAGSMPGRLMRWRDMKKLPWGVLILFGGGLALAAAMSESGLSAFIGAQLAPLSSVHLAILIVAATAMVILLTELTSNLATTATFLPVMAAIAMETGNDPLTFIIPITLAASCAFMLPVATAPNAIVFSTGAVTIPQMMRAGLLLNLCGVVVLSIIALTLAPMVFG</sequence>
<evidence type="ECO:0000256" key="2">
    <source>
        <dbReference type="ARBA" id="ARBA00022448"/>
    </source>
</evidence>
<dbReference type="NCBIfam" id="TIGR00785">
    <property type="entry name" value="dass"/>
    <property type="match status" value="1"/>
</dbReference>
<reference evidence="7" key="1">
    <citation type="submission" date="2022-06" db="EMBL/GenBank/DDBJ databases">
        <title>Sphingomicrobium sedimins sp. nov., a marine bacterium isolated from tidal flat.</title>
        <authorList>
            <person name="Kim C.-H."/>
            <person name="Yoo Y."/>
            <person name="Kim J.-J."/>
        </authorList>
    </citation>
    <scope>NUCLEOTIDE SEQUENCE</scope>
    <source>
        <strain evidence="7">GRR-S6-50</strain>
    </source>
</reference>
<feature type="transmembrane region" description="Helical" evidence="6">
    <location>
        <begin position="163"/>
        <end position="180"/>
    </location>
</feature>
<dbReference type="EMBL" id="JAMSHT010000001">
    <property type="protein sequence ID" value="MCM8558234.1"/>
    <property type="molecule type" value="Genomic_DNA"/>
</dbReference>
<dbReference type="InterPro" id="IPR001898">
    <property type="entry name" value="SLC13A/DASS"/>
</dbReference>